<dbReference type="Proteomes" id="UP000628442">
    <property type="component" value="Unassembled WGS sequence"/>
</dbReference>
<evidence type="ECO:0000313" key="2">
    <source>
        <dbReference type="EMBL" id="GGY47347.1"/>
    </source>
</evidence>
<feature type="domain" description="DUF2007" evidence="1">
    <location>
        <begin position="36"/>
        <end position="94"/>
    </location>
</feature>
<proteinExistence type="predicted"/>
<name>A0AA87XXN1_9BURK</name>
<dbReference type="SUPFAM" id="SSF54913">
    <property type="entry name" value="GlnB-like"/>
    <property type="match status" value="1"/>
</dbReference>
<dbReference type="Pfam" id="PF09413">
    <property type="entry name" value="DUF2007"/>
    <property type="match status" value="1"/>
</dbReference>
<dbReference type="RefSeq" id="WP_229420778.1">
    <property type="nucleotide sequence ID" value="NZ_BMWV01000007.1"/>
</dbReference>
<comment type="caution">
    <text evidence="2">The sequence shown here is derived from an EMBL/GenBank/DDBJ whole genome shotgun (WGS) entry which is preliminary data.</text>
</comment>
<reference evidence="2" key="2">
    <citation type="submission" date="2022-12" db="EMBL/GenBank/DDBJ databases">
        <authorList>
            <person name="Sun Q."/>
            <person name="Kim S."/>
        </authorList>
    </citation>
    <scope>NUCLEOTIDE SEQUENCE</scope>
    <source>
        <strain evidence="2">KCTC 12343</strain>
    </source>
</reference>
<protein>
    <recommendedName>
        <fullName evidence="1">DUF2007 domain-containing protein</fullName>
    </recommendedName>
</protein>
<dbReference type="EMBL" id="BMWV01000007">
    <property type="protein sequence ID" value="GGY47347.1"/>
    <property type="molecule type" value="Genomic_DNA"/>
</dbReference>
<evidence type="ECO:0000259" key="1">
    <source>
        <dbReference type="Pfam" id="PF09413"/>
    </source>
</evidence>
<gene>
    <name evidence="2" type="ORF">GCM10007387_31680</name>
</gene>
<dbReference type="AlphaFoldDB" id="A0AA87XXN1"/>
<dbReference type="Gene3D" id="3.30.70.790">
    <property type="entry name" value="UreE, C-terminal domain"/>
    <property type="match status" value="1"/>
</dbReference>
<dbReference type="InterPro" id="IPR018551">
    <property type="entry name" value="DUF2007"/>
</dbReference>
<accession>A0AA87XXN1</accession>
<dbReference type="InterPro" id="IPR011322">
    <property type="entry name" value="N-reg_PII-like_a/b"/>
</dbReference>
<organism evidence="2 3">
    <name type="scientific">Pseudoduganella albidiflava</name>
    <dbReference type="NCBI Taxonomy" id="321983"/>
    <lineage>
        <taxon>Bacteria</taxon>
        <taxon>Pseudomonadati</taxon>
        <taxon>Pseudomonadota</taxon>
        <taxon>Betaproteobacteria</taxon>
        <taxon>Burkholderiales</taxon>
        <taxon>Oxalobacteraceae</taxon>
        <taxon>Telluria group</taxon>
        <taxon>Pseudoduganella</taxon>
    </lineage>
</organism>
<evidence type="ECO:0000313" key="3">
    <source>
        <dbReference type="Proteomes" id="UP000628442"/>
    </source>
</evidence>
<reference evidence="2" key="1">
    <citation type="journal article" date="2014" name="Int. J. Syst. Evol. Microbiol.">
        <title>Complete genome sequence of Corynebacterium casei LMG S-19264T (=DSM 44701T), isolated from a smear-ripened cheese.</title>
        <authorList>
            <consortium name="US DOE Joint Genome Institute (JGI-PGF)"/>
            <person name="Walter F."/>
            <person name="Albersmeier A."/>
            <person name="Kalinowski J."/>
            <person name="Ruckert C."/>
        </authorList>
    </citation>
    <scope>NUCLEOTIDE SEQUENCE</scope>
    <source>
        <strain evidence="2">KCTC 12343</strain>
    </source>
</reference>
<sequence length="108" mass="11437">MANLFSDAFGGNDRVGDTGIKDQIKDDYGIAARCLDPTQAHVLRGCLNAAGIAAAVADDHHSQVDQLISPALGGARVLVHERDLAAAKEVLAAYERGDLALKDWEVPE</sequence>